<evidence type="ECO:0000256" key="8">
    <source>
        <dbReference type="SAM" id="Phobius"/>
    </source>
</evidence>
<evidence type="ECO:0000256" key="5">
    <source>
        <dbReference type="ARBA" id="ARBA00023043"/>
    </source>
</evidence>
<feature type="transmembrane region" description="Helical" evidence="8">
    <location>
        <begin position="348"/>
        <end position="375"/>
    </location>
</feature>
<reference evidence="10" key="1">
    <citation type="submission" date="2013-07" db="EMBL/GenBank/DDBJ databases">
        <title>The genome of Eucalyptus grandis.</title>
        <authorList>
            <person name="Schmutz J."/>
            <person name="Hayes R."/>
            <person name="Myburg A."/>
            <person name="Tuskan G."/>
            <person name="Grattapaglia D."/>
            <person name="Rokhsar D.S."/>
        </authorList>
    </citation>
    <scope>NUCLEOTIDE SEQUENCE</scope>
    <source>
        <tissue evidence="10">Leaf extractions</tissue>
    </source>
</reference>
<dbReference type="InParanoid" id="A0A059ATN1"/>
<evidence type="ECO:0000256" key="3">
    <source>
        <dbReference type="ARBA" id="ARBA00022737"/>
    </source>
</evidence>
<dbReference type="PANTHER" id="PTHR24186:SF46">
    <property type="entry name" value="PROTEIN ACCELERATED CELL DEATH 6-LIKE"/>
    <property type="match status" value="1"/>
</dbReference>
<gene>
    <name evidence="10" type="ORF">EUGRSUZ_I02674</name>
</gene>
<dbReference type="InterPro" id="IPR002110">
    <property type="entry name" value="Ankyrin_rpt"/>
</dbReference>
<dbReference type="PROSITE" id="PS50088">
    <property type="entry name" value="ANK_REPEAT"/>
    <property type="match status" value="1"/>
</dbReference>
<evidence type="ECO:0000259" key="9">
    <source>
        <dbReference type="Pfam" id="PF13962"/>
    </source>
</evidence>
<evidence type="ECO:0000256" key="1">
    <source>
        <dbReference type="ARBA" id="ARBA00004141"/>
    </source>
</evidence>
<name>A0A059ATN1_EUCGR</name>
<keyword evidence="2 8" id="KW-0812">Transmembrane</keyword>
<evidence type="ECO:0000256" key="6">
    <source>
        <dbReference type="ARBA" id="ARBA00023136"/>
    </source>
</evidence>
<evidence type="ECO:0000313" key="10">
    <source>
        <dbReference type="EMBL" id="KCW57006.1"/>
    </source>
</evidence>
<dbReference type="PANTHER" id="PTHR24186">
    <property type="entry name" value="PROTEIN PHOSPHATASE 1 REGULATORY SUBUNIT"/>
    <property type="match status" value="1"/>
</dbReference>
<dbReference type="Pfam" id="PF13962">
    <property type="entry name" value="PGG"/>
    <property type="match status" value="1"/>
</dbReference>
<evidence type="ECO:0000256" key="4">
    <source>
        <dbReference type="ARBA" id="ARBA00022989"/>
    </source>
</evidence>
<dbReference type="SMART" id="SM00248">
    <property type="entry name" value="ANK"/>
    <property type="match status" value="3"/>
</dbReference>
<dbReference type="PROSITE" id="PS50297">
    <property type="entry name" value="ANK_REP_REGION"/>
    <property type="match status" value="1"/>
</dbReference>
<dbReference type="InterPro" id="IPR036770">
    <property type="entry name" value="Ankyrin_rpt-contain_sf"/>
</dbReference>
<evidence type="ECO:0000256" key="2">
    <source>
        <dbReference type="ARBA" id="ARBA00022692"/>
    </source>
</evidence>
<feature type="domain" description="PGG" evidence="9">
    <location>
        <begin position="248"/>
        <end position="343"/>
    </location>
</feature>
<sequence length="401" mass="44187">MDHTISIARSVTRATPNERLEELKARNVSTLGNQQPFEDRDLNKVMDLYLYEAMRDGDVKKFINTLEEVSESRGLALSLIFDQVTPSGNSLLHVAASSRSEHVVELTELILVHSPCLMTRKKLLRGYSALCRRGKVDIIHELVKTSDLAEMKNKKSENILHATAKGGDNNTVQCILKECGEPVFKKLANLKDISGNTPLHLASMNNHCQVMLSLVRNQRSDVKLLNNDKMTALDVAMNPESWSSPWPLVATVTFTAGFTLPGGHNASGDPHPGTAVILHNPVFQVFVISDMLAMHCSILGAVSLLWAHSSDPNVAEESYLLRALLLLMALSFTTVAFCAAVTVAVSKLIWLTTLVVYLTCVYLPICVLALAAFIFPQSPPAKLLFFIYYLAMTNQDHQSGD</sequence>
<dbReference type="STRING" id="71139.A0A059ATN1"/>
<comment type="subcellular location">
    <subcellularLocation>
        <location evidence="1">Membrane</location>
        <topology evidence="1">Multi-pass membrane protein</topology>
    </subcellularLocation>
</comment>
<keyword evidence="5 7" id="KW-0040">ANK repeat</keyword>
<keyword evidence="6 8" id="KW-0472">Membrane</keyword>
<feature type="repeat" description="ANK" evidence="7">
    <location>
        <begin position="194"/>
        <end position="227"/>
    </location>
</feature>
<dbReference type="AlphaFoldDB" id="A0A059ATN1"/>
<organism evidence="10">
    <name type="scientific">Eucalyptus grandis</name>
    <name type="common">Flooded gum</name>
    <dbReference type="NCBI Taxonomy" id="71139"/>
    <lineage>
        <taxon>Eukaryota</taxon>
        <taxon>Viridiplantae</taxon>
        <taxon>Streptophyta</taxon>
        <taxon>Embryophyta</taxon>
        <taxon>Tracheophyta</taxon>
        <taxon>Spermatophyta</taxon>
        <taxon>Magnoliopsida</taxon>
        <taxon>eudicotyledons</taxon>
        <taxon>Gunneridae</taxon>
        <taxon>Pentapetalae</taxon>
        <taxon>rosids</taxon>
        <taxon>malvids</taxon>
        <taxon>Myrtales</taxon>
        <taxon>Myrtaceae</taxon>
        <taxon>Myrtoideae</taxon>
        <taxon>Eucalypteae</taxon>
        <taxon>Eucalyptus</taxon>
    </lineage>
</organism>
<dbReference type="InterPro" id="IPR026961">
    <property type="entry name" value="PGG_dom"/>
</dbReference>
<keyword evidence="4 8" id="KW-1133">Transmembrane helix</keyword>
<dbReference type="Gene3D" id="1.25.40.20">
    <property type="entry name" value="Ankyrin repeat-containing domain"/>
    <property type="match status" value="1"/>
</dbReference>
<dbReference type="Pfam" id="PF12796">
    <property type="entry name" value="Ank_2"/>
    <property type="match status" value="1"/>
</dbReference>
<protein>
    <recommendedName>
        <fullName evidence="9">PGG domain-containing protein</fullName>
    </recommendedName>
</protein>
<keyword evidence="3" id="KW-0677">Repeat</keyword>
<proteinExistence type="predicted"/>
<dbReference type="SUPFAM" id="SSF48403">
    <property type="entry name" value="Ankyrin repeat"/>
    <property type="match status" value="1"/>
</dbReference>
<accession>A0A059ATN1</accession>
<evidence type="ECO:0000256" key="7">
    <source>
        <dbReference type="PROSITE-ProRule" id="PRU00023"/>
    </source>
</evidence>
<dbReference type="Gramene" id="KCW57006">
    <property type="protein sequence ID" value="KCW57006"/>
    <property type="gene ID" value="EUGRSUZ_I02674"/>
</dbReference>
<dbReference type="EMBL" id="KK198761">
    <property type="protein sequence ID" value="KCW57006.1"/>
    <property type="molecule type" value="Genomic_DNA"/>
</dbReference>
<feature type="transmembrane region" description="Helical" evidence="8">
    <location>
        <begin position="282"/>
        <end position="307"/>
    </location>
</feature>
<feature type="transmembrane region" description="Helical" evidence="8">
    <location>
        <begin position="319"/>
        <end position="342"/>
    </location>
</feature>
<dbReference type="GO" id="GO:0016020">
    <property type="term" value="C:membrane"/>
    <property type="evidence" value="ECO:0000318"/>
    <property type="project" value="GO_Central"/>
</dbReference>